<dbReference type="OrthoDB" id="2021138at2759"/>
<keyword evidence="10" id="KW-0456">Lyase</keyword>
<dbReference type="Gene3D" id="3.80.10.10">
    <property type="entry name" value="Ribonuclease Inhibitor"/>
    <property type="match status" value="5"/>
</dbReference>
<evidence type="ECO:0000313" key="17">
    <source>
        <dbReference type="EMBL" id="OMJ26501.1"/>
    </source>
</evidence>
<evidence type="ECO:0000259" key="15">
    <source>
        <dbReference type="PROSITE" id="PS50200"/>
    </source>
</evidence>
<keyword evidence="6" id="KW-0479">Metal-binding</keyword>
<evidence type="ECO:0000256" key="1">
    <source>
        <dbReference type="ARBA" id="ARBA00001593"/>
    </source>
</evidence>
<dbReference type="InterPro" id="IPR036457">
    <property type="entry name" value="PPM-type-like_dom_sf"/>
</dbReference>
<feature type="region of interest" description="Disordered" evidence="13">
    <location>
        <begin position="2445"/>
        <end position="2476"/>
    </location>
</feature>
<dbReference type="SMART" id="SM00364">
    <property type="entry name" value="LRR_BAC"/>
    <property type="match status" value="8"/>
</dbReference>
<evidence type="ECO:0000256" key="4">
    <source>
        <dbReference type="ARBA" id="ARBA00021420"/>
    </source>
</evidence>
<dbReference type="CDD" id="cd07302">
    <property type="entry name" value="CHD"/>
    <property type="match status" value="1"/>
</dbReference>
<dbReference type="PANTHER" id="PTHR48051:SF1">
    <property type="entry name" value="RAS SUPPRESSOR PROTEIN 1"/>
    <property type="match status" value="1"/>
</dbReference>
<dbReference type="Pfam" id="PF23010">
    <property type="entry name" value="RA_3"/>
    <property type="match status" value="1"/>
</dbReference>
<dbReference type="InterPro" id="IPR050216">
    <property type="entry name" value="LRR_domain-containing"/>
</dbReference>
<gene>
    <name evidence="17" type="ORF">AYI70_g111</name>
</gene>
<evidence type="ECO:0000256" key="13">
    <source>
        <dbReference type="SAM" id="MobiDB-lite"/>
    </source>
</evidence>
<dbReference type="PROSITE" id="PS50200">
    <property type="entry name" value="RA"/>
    <property type="match status" value="1"/>
</dbReference>
<dbReference type="FunFam" id="3.80.10.10:FF:001164">
    <property type="entry name" value="GH01279p"/>
    <property type="match status" value="1"/>
</dbReference>
<feature type="region of interest" description="Disordered" evidence="13">
    <location>
        <begin position="1432"/>
        <end position="1473"/>
    </location>
</feature>
<dbReference type="InterPro" id="IPR003591">
    <property type="entry name" value="Leu-rich_rpt_typical-subtyp"/>
</dbReference>
<evidence type="ECO:0000256" key="7">
    <source>
        <dbReference type="ARBA" id="ARBA00022737"/>
    </source>
</evidence>
<dbReference type="InterPro" id="IPR001932">
    <property type="entry name" value="PPM-type_phosphatase-like_dom"/>
</dbReference>
<dbReference type="EMBL" id="LSSN01000013">
    <property type="protein sequence ID" value="OMJ26501.1"/>
    <property type="molecule type" value="Genomic_DNA"/>
</dbReference>
<feature type="region of interest" description="Disordered" evidence="13">
    <location>
        <begin position="1884"/>
        <end position="1913"/>
    </location>
</feature>
<dbReference type="SUPFAM" id="SSF52058">
    <property type="entry name" value="L domain-like"/>
    <property type="match status" value="2"/>
</dbReference>
<feature type="region of interest" description="Disordered" evidence="13">
    <location>
        <begin position="2024"/>
        <end position="2048"/>
    </location>
</feature>
<dbReference type="GO" id="GO:0046872">
    <property type="term" value="F:metal ion binding"/>
    <property type="evidence" value="ECO:0007669"/>
    <property type="project" value="UniProtKB-KW"/>
</dbReference>
<dbReference type="SMART" id="SM00365">
    <property type="entry name" value="LRR_SD22"/>
    <property type="match status" value="4"/>
</dbReference>
<feature type="domain" description="Ras-associating" evidence="15">
    <location>
        <begin position="404"/>
        <end position="491"/>
    </location>
</feature>
<evidence type="ECO:0000256" key="12">
    <source>
        <dbReference type="ARBA" id="ARBA00032637"/>
    </source>
</evidence>
<evidence type="ECO:0000256" key="8">
    <source>
        <dbReference type="ARBA" id="ARBA00022842"/>
    </source>
</evidence>
<keyword evidence="18" id="KW-1185">Reference proteome</keyword>
<dbReference type="InterPro" id="IPR001611">
    <property type="entry name" value="Leu-rich_rpt"/>
</dbReference>
<feature type="compositionally biased region" description="Polar residues" evidence="13">
    <location>
        <begin position="2036"/>
        <end position="2045"/>
    </location>
</feature>
<accession>A0A1R1YHW0</accession>
<feature type="domain" description="PPM-type phosphatase" evidence="16">
    <location>
        <begin position="1357"/>
        <end position="1808"/>
    </location>
</feature>
<feature type="compositionally biased region" description="Polar residues" evidence="13">
    <location>
        <begin position="8"/>
        <end position="22"/>
    </location>
</feature>
<evidence type="ECO:0000256" key="9">
    <source>
        <dbReference type="ARBA" id="ARBA00022998"/>
    </source>
</evidence>
<dbReference type="SMART" id="SM00369">
    <property type="entry name" value="LRR_TYP"/>
    <property type="match status" value="11"/>
</dbReference>
<dbReference type="PANTHER" id="PTHR48051">
    <property type="match status" value="1"/>
</dbReference>
<dbReference type="InterPro" id="IPR029787">
    <property type="entry name" value="Nucleotide_cyclase"/>
</dbReference>
<dbReference type="PROSITE" id="PS51450">
    <property type="entry name" value="LRR"/>
    <property type="match status" value="6"/>
</dbReference>
<dbReference type="PROSITE" id="PS50125">
    <property type="entry name" value="GUANYLATE_CYCLASE_2"/>
    <property type="match status" value="1"/>
</dbReference>
<comment type="catalytic activity">
    <reaction evidence="1">
        <text>ATP = 3',5'-cyclic AMP + diphosphate</text>
        <dbReference type="Rhea" id="RHEA:15389"/>
        <dbReference type="ChEBI" id="CHEBI:30616"/>
        <dbReference type="ChEBI" id="CHEBI:33019"/>
        <dbReference type="ChEBI" id="CHEBI:58165"/>
        <dbReference type="EC" id="4.6.1.1"/>
    </reaction>
</comment>
<evidence type="ECO:0000256" key="3">
    <source>
        <dbReference type="ARBA" id="ARBA00012201"/>
    </source>
</evidence>
<dbReference type="InterPro" id="IPR001054">
    <property type="entry name" value="A/G_cyclase"/>
</dbReference>
<dbReference type="SMART" id="SM00044">
    <property type="entry name" value="CYCc"/>
    <property type="match status" value="1"/>
</dbReference>
<evidence type="ECO:0000256" key="10">
    <source>
        <dbReference type="ARBA" id="ARBA00023239"/>
    </source>
</evidence>
<dbReference type="Pfam" id="PF13855">
    <property type="entry name" value="LRR_8"/>
    <property type="match status" value="1"/>
</dbReference>
<feature type="region of interest" description="Disordered" evidence="13">
    <location>
        <begin position="144"/>
        <end position="187"/>
    </location>
</feature>
<feature type="domain" description="Guanylate cyclase" evidence="14">
    <location>
        <begin position="1924"/>
        <end position="2097"/>
    </location>
</feature>
<dbReference type="Gene3D" id="3.30.70.1230">
    <property type="entry name" value="Nucleotide cyclase"/>
    <property type="match status" value="1"/>
</dbReference>
<keyword evidence="7" id="KW-0677">Repeat</keyword>
<feature type="region of interest" description="Disordered" evidence="13">
    <location>
        <begin position="1493"/>
        <end position="1556"/>
    </location>
</feature>
<dbReference type="Proteomes" id="UP000187283">
    <property type="component" value="Unassembled WGS sequence"/>
</dbReference>
<feature type="compositionally biased region" description="Basic and acidic residues" evidence="13">
    <location>
        <begin position="2255"/>
        <end position="2273"/>
    </location>
</feature>
<organism evidence="17 18">
    <name type="scientific">Smittium culicis</name>
    <dbReference type="NCBI Taxonomy" id="133412"/>
    <lineage>
        <taxon>Eukaryota</taxon>
        <taxon>Fungi</taxon>
        <taxon>Fungi incertae sedis</taxon>
        <taxon>Zoopagomycota</taxon>
        <taxon>Kickxellomycotina</taxon>
        <taxon>Harpellomycetes</taxon>
        <taxon>Harpellales</taxon>
        <taxon>Legeriomycetaceae</taxon>
        <taxon>Smittium</taxon>
    </lineage>
</organism>
<evidence type="ECO:0000259" key="14">
    <source>
        <dbReference type="PROSITE" id="PS50125"/>
    </source>
</evidence>
<proteinExistence type="inferred from homology"/>
<dbReference type="Gene3D" id="3.60.40.10">
    <property type="entry name" value="PPM-type phosphatase domain"/>
    <property type="match status" value="1"/>
</dbReference>
<feature type="compositionally biased region" description="Basic and acidic residues" evidence="13">
    <location>
        <begin position="167"/>
        <end position="180"/>
    </location>
</feature>
<reference evidence="17 18" key="1">
    <citation type="submission" date="2017-01" db="EMBL/GenBank/DDBJ databases">
        <authorList>
            <person name="Mah S.A."/>
            <person name="Swanson W.J."/>
            <person name="Moy G.W."/>
            <person name="Vacquier V.D."/>
        </authorList>
    </citation>
    <scope>NUCLEOTIDE SEQUENCE [LARGE SCALE GENOMIC DNA]</scope>
    <source>
        <strain evidence="17 18">GSMNP</strain>
    </source>
</reference>
<dbReference type="GO" id="GO:0004016">
    <property type="term" value="F:adenylate cyclase activity"/>
    <property type="evidence" value="ECO:0007669"/>
    <property type="project" value="UniProtKB-EC"/>
</dbReference>
<dbReference type="STRING" id="133412.A0A1R1YHW0"/>
<dbReference type="CDD" id="cd00143">
    <property type="entry name" value="PP2Cc"/>
    <property type="match status" value="1"/>
</dbReference>
<name>A0A1R1YHW0_9FUNG</name>
<dbReference type="EC" id="4.6.1.1" evidence="3"/>
<evidence type="ECO:0000256" key="11">
    <source>
        <dbReference type="ARBA" id="ARBA00032597"/>
    </source>
</evidence>
<feature type="compositionally biased region" description="Polar residues" evidence="13">
    <location>
        <begin position="1535"/>
        <end position="1556"/>
    </location>
</feature>
<dbReference type="GO" id="GO:0006171">
    <property type="term" value="P:cAMP biosynthetic process"/>
    <property type="evidence" value="ECO:0007669"/>
    <property type="project" value="UniProtKB-KW"/>
</dbReference>
<keyword evidence="8" id="KW-0460">Magnesium</keyword>
<feature type="region of interest" description="Disordered" evidence="13">
    <location>
        <begin position="2218"/>
        <end position="2274"/>
    </location>
</feature>
<keyword evidence="5" id="KW-0433">Leucine-rich repeat</keyword>
<keyword evidence="9" id="KW-0115">cAMP biosynthesis</keyword>
<protein>
    <recommendedName>
        <fullName evidence="4">Adenylate cyclase</fullName>
        <ecNumber evidence="3">4.6.1.1</ecNumber>
    </recommendedName>
    <alternativeName>
        <fullName evidence="11">ATP pyrophosphate-lyase</fullName>
    </alternativeName>
    <alternativeName>
        <fullName evidence="12">Adenylyl cyclase</fullName>
    </alternativeName>
</protein>
<dbReference type="GO" id="GO:0035556">
    <property type="term" value="P:intracellular signal transduction"/>
    <property type="evidence" value="ECO:0007669"/>
    <property type="project" value="InterPro"/>
</dbReference>
<evidence type="ECO:0000256" key="2">
    <source>
        <dbReference type="ARBA" id="ARBA00005381"/>
    </source>
</evidence>
<dbReference type="Pfam" id="PF23598">
    <property type="entry name" value="LRR_14"/>
    <property type="match status" value="1"/>
</dbReference>
<feature type="compositionally biased region" description="Basic and acidic residues" evidence="13">
    <location>
        <begin position="1493"/>
        <end position="1513"/>
    </location>
</feature>
<evidence type="ECO:0000256" key="6">
    <source>
        <dbReference type="ARBA" id="ARBA00022723"/>
    </source>
</evidence>
<dbReference type="InterPro" id="IPR055414">
    <property type="entry name" value="LRR_R13L4/SHOC2-like"/>
</dbReference>
<sequence length="2857" mass="320320">MNLKPKSSKSNLNIENNSSGSKKTLGKIGFFKFFKKKDLEKAQISDNESINELNHTEIPFKPRNASVDKISNKSFKNNNKFFTNRKESSSSSNFIYTPKFKKSSFPRNSEKSLVYGDIKVDLDFSDISNIVDLDKLKNNQSQFSNLPNTQIGNGNFASSKSLNDPTTNDRPHDSNSKNNDDPSMLNIKDQNDHLISYTLKTFKSSPSSNAENHPHELKQALYPSSINSPEIYRSSKTRSKSLTSSVKNLCSYDPSNKSVSRTSLAQNSKTLKDRITGKNKHKSANHSNIQNYILSLNPRKDSCFRSEKSKDTINLTELERLYDPNSFLADSSYISPDQINDFDSYLRKESLSRDSGAWAVPESWSVVPLPSSGADISLSGSFARSSPTETSESTPEFIPTDDFKQYRLRLYREDAGFGTFNIKLLTTVSELLSMAGKKFFINDISLYCIYITDSTGLNRILTMNEMPAYIFKSTLKNIGYTSRDNLSGKGIQDYSYVCKFTLVKAGITSVSLDIGTLDSNVNEIFLENKRLQTIPVPIYNHAMYIHTLNLSKNPSINLPSDFLQECVSLTNLNISNCYILKVPQSLQFIPHLTVLNLSSNMLTKVGPTITGFLVNLKVLNLDNNKISDLPASLANLKSLKVLNLKNNLLKSFPSVITRLTSLESLDLSYNLIGFIPETISNLTNLKYLNFTGNYSPGILSKGISKLVNLETFHLELNNFLDISPISKLPSLKYVFLGNNKVTNPLLNSAAIQSIYFNHNKIADITICSKLENLTTLDLGFNKLTELPKDLFLYLNRLETIILDNNHLVALPRSVSELTRLTKLSLSTNSLSTLPKELFMLQNLKLLDVHRNKLKSIPPEIWLMPKLTTINFSSNVLDQFPHPTSLNNSSRNNNGFGSVRTAAFSSPSIAQRLKLAHSKSKEMALKPKSSSDVCSDLASLSNSVSNQLISGSEGNFALYKNKNASNLEDLPECTCNSENLIRPKAVDISKSVSESLSVLAQKKDIFSRSNPTMTLYDSTDTNINANRNKSESPLDKQGSKFEASFVNHDITCPHHPSQYENFKTALSENSNSINQPTNTADPLNENIIENTLSSETGGSLNASRVKSIKFSSYVLPPLSFSLKEINIANNFLGDDFLILCEYLPELSILNISYNDLYEIPIASMSYMNKISELYLSGTKLSTIPEEDSSLKYWKDLRVLFLNMNKLQSLPSWFAKLSNLTVLDASNNQLKYNITNWQYDWNWNWNLELQYLNFSHNTRLEIVGQRFVGKKLHGSTANDDRKSLIHNQADLLEKKSNILRVGPYALPKVLPDPSQDMSDFYKLKNLRTLGLLQLTVMVPLPEESPMRRIRMTEELKFVHYGIADSLGNDPTVSLRDLVSSKSTSTQNEVVFGIFHAQNCPPLLGSVMVKYLSEKFVSVFKKELDDLEDYFKNNSINSSKPAPPNSAESVPNTPLETTLTNGASNNELDSSKNYASQNISGKKSNLVLNFFNSKDKDTANENTKKSKSKHDIDKSYKTKKLPPTSDHKVRTPDLSLHLPTNNSDSGPNSATNDTPGTFSSVNTPIIPLNIDTTRPNDFVTDAIRKTFLEVNKELGSEMPNWKFSNSIYNQLDFPCVPSFTSNGNYNNNINSDLANDQNFNKLCKEFSFNDYKNVKYFIGASAIVAFVQNQTLYIANLGDAKGVLSRRGNPVILSTLHTVSNKEENLRVRSLSGNFPDGEILSNKILTRGFGCFGKMPYINAEPTIRSLQLGKDDEFIILGNNALWNYVSAELAVEVARYHRNDPVVASSRLRDYAIAYGSKKAIMVMVIQFKPSDTKSHKGILKCKSVRESVIGSKSGKSRMAILNSEKKNDSSLPNKTMKSSQVDLAFGTYKINLNDIESDEDFKDEFDRNDNSSVRRQRLRNHQGSNKDHTLSRNVIGPPVGEVALVFTDVKNSTSQWDANPAAMRQAIKIHNRVMRKILKSAGGYEVKTEGDAFMVSFSTVASALNWCLSVQLAFLDVDWPQDILETEDGKPIYFPCDDIPKESAEELNGNDKNESGSITPNNDKIQSDDSDVKKLIYRGLRIRMGIHVGTPLCEEDPITNRMDYFGPMVNRAARVSGVADGGQIYVSNDVAEEVVAILNLFKVATEENITDMSKLIRDPKLAKDVQMLWNVGMGIQLVGEKKLKGLETPETIYKVYPASLRLRLEHEEELNKQSLKPHYNAFIDAKDNELKKKSLPGSISSISATPENESKTANLDPSTSDKTEYSEVPPLPDKNYRPDKHSSPSARSEKTIANKAKLVDVSYKAINRKKDTPNVIHNKLSKSDNKKAKRKSLLALSIKAPSPIKNNSHGTIKLKGILTNKSIDSANSSNWSDSKSSLDSPDSINYNASPLSLKLQNKFFTDNLQDRNFLGVSNNSVPFMRPESEMDIYRNAIEARSHSLISDNLFDYVPGTQKSGKISIEHGDNLPRSLSDPHLTNKNSSNSHTLSKLKNNPIAKKMTNGKKLPVITISQSKSTLKHSKLKRILNSKFSRNEVHTLNRYRMSIDDSFDQKKESQNDLSWRYTRHYKFKPSKSLNSRATLDFPLISSFSDTLISKYKVHKRLSGALAKRKVLNSNKKLSLGNLNVLKSDYIIDDGINNNTNVHDSEAETKSYLSNSSPKCIGLDKLVAGIGIVNFSDRSQRLLSSTMSKYDNYDTNFPVQLLVSVKESQGKITFSFGGQEDYNNMFPFYTKTKISEPSLEGDKNEILSSELNKSKIRDALEYLNLLSYRIELLAVHVINCKKAKTNLPNTNKSSRKNLFMENFSKCHTIDVNFYKPHPIPLRLESNSTLDHNKSNKDESNIDLDAKMESELQLYYKVFKMLADRIEISAFILSDYL</sequence>
<dbReference type="InterPro" id="IPR032675">
    <property type="entry name" value="LRR_dom_sf"/>
</dbReference>
<dbReference type="PROSITE" id="PS51746">
    <property type="entry name" value="PPM_2"/>
    <property type="match status" value="1"/>
</dbReference>
<dbReference type="SUPFAM" id="SSF81606">
    <property type="entry name" value="PP2C-like"/>
    <property type="match status" value="1"/>
</dbReference>
<dbReference type="InterPro" id="IPR055071">
    <property type="entry name" value="RA_PHLPP-like"/>
</dbReference>
<dbReference type="SUPFAM" id="SSF55073">
    <property type="entry name" value="Nucleotide cyclase"/>
    <property type="match status" value="1"/>
</dbReference>
<evidence type="ECO:0000256" key="5">
    <source>
        <dbReference type="ARBA" id="ARBA00022614"/>
    </source>
</evidence>
<comment type="caution">
    <text evidence="17">The sequence shown here is derived from an EMBL/GenBank/DDBJ whole genome shotgun (WGS) entry which is preliminary data.</text>
</comment>
<dbReference type="SMART" id="SM00332">
    <property type="entry name" value="PP2Cc"/>
    <property type="match status" value="1"/>
</dbReference>
<dbReference type="Pfam" id="PF00211">
    <property type="entry name" value="Guanylate_cyc"/>
    <property type="match status" value="1"/>
</dbReference>
<dbReference type="SUPFAM" id="SSF52075">
    <property type="entry name" value="Outer arm dynein light chain 1"/>
    <property type="match status" value="1"/>
</dbReference>
<evidence type="ECO:0000313" key="18">
    <source>
        <dbReference type="Proteomes" id="UP000187283"/>
    </source>
</evidence>
<dbReference type="InterPro" id="IPR000159">
    <property type="entry name" value="RA_dom"/>
</dbReference>
<feature type="compositionally biased region" description="Basic and acidic residues" evidence="13">
    <location>
        <begin position="2024"/>
        <end position="2035"/>
    </location>
</feature>
<feature type="compositionally biased region" description="Polar residues" evidence="13">
    <location>
        <begin position="2455"/>
        <end position="2471"/>
    </location>
</feature>
<dbReference type="Pfam" id="PF00481">
    <property type="entry name" value="PP2C"/>
    <property type="match status" value="1"/>
</dbReference>
<feature type="region of interest" description="Disordered" evidence="13">
    <location>
        <begin position="1"/>
        <end position="23"/>
    </location>
</feature>
<dbReference type="GO" id="GO:0005737">
    <property type="term" value="C:cytoplasm"/>
    <property type="evidence" value="ECO:0007669"/>
    <property type="project" value="TreeGrafter"/>
</dbReference>
<comment type="similarity">
    <text evidence="2">Belongs to the adenylyl cyclase class-3 family.</text>
</comment>
<feature type="compositionally biased region" description="Polar residues" evidence="13">
    <location>
        <begin position="2218"/>
        <end position="2239"/>
    </location>
</feature>
<evidence type="ECO:0000259" key="16">
    <source>
        <dbReference type="PROSITE" id="PS51746"/>
    </source>
</evidence>
<feature type="compositionally biased region" description="Polar residues" evidence="13">
    <location>
        <begin position="144"/>
        <end position="166"/>
    </location>
</feature>